<evidence type="ECO:0000313" key="2">
    <source>
        <dbReference type="EMBL" id="MDC3986032.1"/>
    </source>
</evidence>
<keyword evidence="1" id="KW-0472">Membrane</keyword>
<comment type="caution">
    <text evidence="2">The sequence shown here is derived from an EMBL/GenBank/DDBJ whole genome shotgun (WGS) entry which is preliminary data.</text>
</comment>
<feature type="transmembrane region" description="Helical" evidence="1">
    <location>
        <begin position="12"/>
        <end position="35"/>
    </location>
</feature>
<dbReference type="RefSeq" id="WP_272424363.1">
    <property type="nucleotide sequence ID" value="NZ_JAGTJJ010000034.1"/>
</dbReference>
<accession>A0A9X4AX72</accession>
<dbReference type="Proteomes" id="UP001151081">
    <property type="component" value="Unassembled WGS sequence"/>
</dbReference>
<gene>
    <name evidence="2" type="ORF">KEG57_36475</name>
</gene>
<name>A0A9X4AX72_9BACT</name>
<keyword evidence="1" id="KW-1133">Transmembrane helix</keyword>
<evidence type="ECO:0000313" key="3">
    <source>
        <dbReference type="Proteomes" id="UP001151081"/>
    </source>
</evidence>
<protein>
    <submittedName>
        <fullName evidence="2">Uncharacterized protein</fullName>
    </submittedName>
</protein>
<evidence type="ECO:0000256" key="1">
    <source>
        <dbReference type="SAM" id="Phobius"/>
    </source>
</evidence>
<proteinExistence type="predicted"/>
<dbReference type="AlphaFoldDB" id="A0A9X4AX72"/>
<reference evidence="2 3" key="1">
    <citation type="submission" date="2021-04" db="EMBL/GenBank/DDBJ databases">
        <title>Genome analysis of Polyangium sp.</title>
        <authorList>
            <person name="Li Y."/>
            <person name="Wang J."/>
        </authorList>
    </citation>
    <scope>NUCLEOTIDE SEQUENCE [LARGE SCALE GENOMIC DNA]</scope>
    <source>
        <strain evidence="2 3">SDU14</strain>
    </source>
</reference>
<keyword evidence="3" id="KW-1185">Reference proteome</keyword>
<keyword evidence="1" id="KW-0812">Transmembrane</keyword>
<dbReference type="EMBL" id="JAGTJJ010000034">
    <property type="protein sequence ID" value="MDC3986032.1"/>
    <property type="molecule type" value="Genomic_DNA"/>
</dbReference>
<sequence length="208" mass="23188">MSEQPERAGLVVRLLVALTVVGLVFGGGVLVGWATRERRPPARSKSAEPVSAEEVKKGIAACRKELRQLAKEQIAPPVIVAQDAAPEEAAKVEALRREVQECRVRETVQNGYVCGTIDGHINLHNVVMTSSSCVEEAGLPEYLLNSVEKCAEFHEFPAHLDEDELTQSEKNRIWWSKFTYNGRTKQNVTGWVEATRRACRKEWALPPE</sequence>
<organism evidence="2 3">
    <name type="scientific">Polyangium jinanense</name>
    <dbReference type="NCBI Taxonomy" id="2829994"/>
    <lineage>
        <taxon>Bacteria</taxon>
        <taxon>Pseudomonadati</taxon>
        <taxon>Myxococcota</taxon>
        <taxon>Polyangia</taxon>
        <taxon>Polyangiales</taxon>
        <taxon>Polyangiaceae</taxon>
        <taxon>Polyangium</taxon>
    </lineage>
</organism>